<dbReference type="PANTHER" id="PTHR43037">
    <property type="entry name" value="UNNAMED PRODUCT-RELATED"/>
    <property type="match status" value="1"/>
</dbReference>
<dbReference type="InterPro" id="IPR050955">
    <property type="entry name" value="Plant_Biomass_Hydrol_Est"/>
</dbReference>
<evidence type="ECO:0000313" key="3">
    <source>
        <dbReference type="EMBL" id="TWT67468.1"/>
    </source>
</evidence>
<reference evidence="3 4" key="1">
    <citation type="submission" date="2019-02" db="EMBL/GenBank/DDBJ databases">
        <title>Deep-cultivation of Planctomycetes and their phenomic and genomic characterization uncovers novel biology.</title>
        <authorList>
            <person name="Wiegand S."/>
            <person name="Jogler M."/>
            <person name="Boedeker C."/>
            <person name="Pinto D."/>
            <person name="Vollmers J."/>
            <person name="Rivas-Marin E."/>
            <person name="Kohn T."/>
            <person name="Peeters S.H."/>
            <person name="Heuer A."/>
            <person name="Rast P."/>
            <person name="Oberbeckmann S."/>
            <person name="Bunk B."/>
            <person name="Jeske O."/>
            <person name="Meyerdierks A."/>
            <person name="Storesund J.E."/>
            <person name="Kallscheuer N."/>
            <person name="Luecker S."/>
            <person name="Lage O.M."/>
            <person name="Pohl T."/>
            <person name="Merkel B.J."/>
            <person name="Hornburger P."/>
            <person name="Mueller R.-W."/>
            <person name="Bruemmer F."/>
            <person name="Labrenz M."/>
            <person name="Spormann A.M."/>
            <person name="Op Den Camp H."/>
            <person name="Overmann J."/>
            <person name="Amann R."/>
            <person name="Jetten M.S.M."/>
            <person name="Mascher T."/>
            <person name="Medema M.H."/>
            <person name="Devos D.P."/>
            <person name="Kaster A.-K."/>
            <person name="Ovreas L."/>
            <person name="Rohde M."/>
            <person name="Galperin M.Y."/>
            <person name="Jogler C."/>
        </authorList>
    </citation>
    <scope>NUCLEOTIDE SEQUENCE [LARGE SCALE GENOMIC DNA]</scope>
    <source>
        <strain evidence="3 4">CA85</strain>
    </source>
</reference>
<dbReference type="InterPro" id="IPR029058">
    <property type="entry name" value="AB_hydrolase_fold"/>
</dbReference>
<protein>
    <submittedName>
        <fullName evidence="3">Alpha/beta hydrolase family protein</fullName>
    </submittedName>
</protein>
<gene>
    <name evidence="3" type="ORF">CA85_23190</name>
</gene>
<keyword evidence="4" id="KW-1185">Reference proteome</keyword>
<evidence type="ECO:0000256" key="2">
    <source>
        <dbReference type="SAM" id="MobiDB-lite"/>
    </source>
</evidence>
<name>A0A5C5XXR8_9BACT</name>
<organism evidence="3 4">
    <name type="scientific">Allorhodopirellula solitaria</name>
    <dbReference type="NCBI Taxonomy" id="2527987"/>
    <lineage>
        <taxon>Bacteria</taxon>
        <taxon>Pseudomonadati</taxon>
        <taxon>Planctomycetota</taxon>
        <taxon>Planctomycetia</taxon>
        <taxon>Pirellulales</taxon>
        <taxon>Pirellulaceae</taxon>
        <taxon>Allorhodopirellula</taxon>
    </lineage>
</organism>
<keyword evidence="3" id="KW-0378">Hydrolase</keyword>
<comment type="caution">
    <text evidence="3">The sequence shown here is derived from an EMBL/GenBank/DDBJ whole genome shotgun (WGS) entry which is preliminary data.</text>
</comment>
<sequence length="284" mass="30954">MSGSLSRRWNLGPPAETTTSDEPDGTALLSDHAALQHDTSAADLSLAPRSSLQLLSPLHYQAGYQYPLLVWLHSAGHNERQIEQVMPYISTRNYVGLGVRAPRATDVRGFGFDWSTNPGAAAKACEHVCLAIEQAQAAFSVHPDRIILAGYGSGAAMACQVALLHSDRFAGVVRAGGEFPSSGDAALDFKRLRARRLPMLWLQAANGVDDEPQTLARDISMAQMIRAQVEIRQYQDDDVMNTTALKDIDRWCFDKIISPRPDATRVGDSVVDDADRTMVGFSSN</sequence>
<accession>A0A5C5XXR8</accession>
<dbReference type="Gene3D" id="3.40.50.1820">
    <property type="entry name" value="alpha/beta hydrolase"/>
    <property type="match status" value="1"/>
</dbReference>
<feature type="region of interest" description="Disordered" evidence="2">
    <location>
        <begin position="1"/>
        <end position="24"/>
    </location>
</feature>
<dbReference type="OrthoDB" id="270827at2"/>
<evidence type="ECO:0000256" key="1">
    <source>
        <dbReference type="ARBA" id="ARBA00022729"/>
    </source>
</evidence>
<dbReference type="GO" id="GO:0016787">
    <property type="term" value="F:hydrolase activity"/>
    <property type="evidence" value="ECO:0007669"/>
    <property type="project" value="UniProtKB-KW"/>
</dbReference>
<dbReference type="AlphaFoldDB" id="A0A5C5XXR8"/>
<proteinExistence type="predicted"/>
<evidence type="ECO:0000313" key="4">
    <source>
        <dbReference type="Proteomes" id="UP000318053"/>
    </source>
</evidence>
<keyword evidence="1" id="KW-0732">Signal</keyword>
<dbReference type="EMBL" id="SJPK01000004">
    <property type="protein sequence ID" value="TWT67468.1"/>
    <property type="molecule type" value="Genomic_DNA"/>
</dbReference>
<dbReference type="PANTHER" id="PTHR43037:SF1">
    <property type="entry name" value="BLL1128 PROTEIN"/>
    <property type="match status" value="1"/>
</dbReference>
<dbReference type="SUPFAM" id="SSF53474">
    <property type="entry name" value="alpha/beta-Hydrolases"/>
    <property type="match status" value="1"/>
</dbReference>
<dbReference type="RefSeq" id="WP_146391333.1">
    <property type="nucleotide sequence ID" value="NZ_SJPK01000004.1"/>
</dbReference>
<dbReference type="Proteomes" id="UP000318053">
    <property type="component" value="Unassembled WGS sequence"/>
</dbReference>